<dbReference type="AlphaFoldDB" id="A0A9W9YB52"/>
<feature type="compositionally biased region" description="Acidic residues" evidence="10">
    <location>
        <begin position="374"/>
        <end position="389"/>
    </location>
</feature>
<organism evidence="12 13">
    <name type="scientific">Desmophyllum pertusum</name>
    <dbReference type="NCBI Taxonomy" id="174260"/>
    <lineage>
        <taxon>Eukaryota</taxon>
        <taxon>Metazoa</taxon>
        <taxon>Cnidaria</taxon>
        <taxon>Anthozoa</taxon>
        <taxon>Hexacorallia</taxon>
        <taxon>Scleractinia</taxon>
        <taxon>Caryophylliina</taxon>
        <taxon>Caryophylliidae</taxon>
        <taxon>Desmophyllum</taxon>
    </lineage>
</organism>
<feature type="compositionally biased region" description="Polar residues" evidence="10">
    <location>
        <begin position="236"/>
        <end position="260"/>
    </location>
</feature>
<evidence type="ECO:0000256" key="1">
    <source>
        <dbReference type="ARBA" id="ARBA00004123"/>
    </source>
</evidence>
<dbReference type="FunFam" id="2.60.120.10:FF:000033">
    <property type="entry name" value="Centromere protein C 1"/>
    <property type="match status" value="1"/>
</dbReference>
<proteinExistence type="inferred from homology"/>
<feature type="compositionally biased region" description="Basic and acidic residues" evidence="10">
    <location>
        <begin position="45"/>
        <end position="62"/>
    </location>
</feature>
<comment type="caution">
    <text evidence="12">The sequence shown here is derived from an EMBL/GenBank/DDBJ whole genome shotgun (WGS) entry which is preliminary data.</text>
</comment>
<keyword evidence="13" id="KW-1185">Reference proteome</keyword>
<evidence type="ECO:0000256" key="7">
    <source>
        <dbReference type="ARBA" id="ARBA00068530"/>
    </source>
</evidence>
<feature type="compositionally biased region" description="Polar residues" evidence="10">
    <location>
        <begin position="26"/>
        <end position="44"/>
    </location>
</feature>
<dbReference type="SUPFAM" id="SSF51182">
    <property type="entry name" value="RmlC-like cupins"/>
    <property type="match status" value="1"/>
</dbReference>
<sequence>MIGNGVKTKRRKRSKIMPPYKYAASQRASKANSSKISITTNSHDSTTESELRADAKKPRLQEEANETDITEKSSKKRTTTIPRKSGRAKRSGRTSEGETVTESLAQGSETESSKDGRDMSGTAMQNSDDDEINDVDSAAVDGVEDSFEATPRGTSTTAQGQPVAALKSILKSGGSVGRTSTVSRKRQITANKSHSGGSDADDESVLPAKQPNRKRLSTVSFASTPLVQESPAVPANLSSTGLSFVSKDSSFRSTDGTFTPGSGGRTVRSSVGSASSSSAGESVIDPEEEVTITNDARQMEDTSDEQNTRRSKRTIIPPLQYWKNERIDYERRKSGGWCIKGVIKNATPTPKKRRKPKQNKKPVERKENNVNAEDSSEEELDNQDLEDFQEITNPTATVLTQRMTNRLIWPLFGGGQVVLRPGAEKGRQFVRNDTMVFYVTKGRVMVTVHQSSAVLHTGSTFFVPQGNSYNIKNLRNTDAKLMFVQIKG</sequence>
<dbReference type="InterPro" id="IPR014710">
    <property type="entry name" value="RmlC-like_jellyroll"/>
</dbReference>
<reference evidence="12" key="1">
    <citation type="submission" date="2023-01" db="EMBL/GenBank/DDBJ databases">
        <title>Genome assembly of the deep-sea coral Lophelia pertusa.</title>
        <authorList>
            <person name="Herrera S."/>
            <person name="Cordes E."/>
        </authorList>
    </citation>
    <scope>NUCLEOTIDE SEQUENCE</scope>
    <source>
        <strain evidence="12">USNM1676648</strain>
        <tissue evidence="12">Polyp</tissue>
    </source>
</reference>
<dbReference type="OrthoDB" id="1939643at2759"/>
<dbReference type="GO" id="GO:0000776">
    <property type="term" value="C:kinetochore"/>
    <property type="evidence" value="ECO:0007669"/>
    <property type="project" value="InterPro"/>
</dbReference>
<dbReference type="InterPro" id="IPR028386">
    <property type="entry name" value="CENP-C/Mif2/cnp3"/>
</dbReference>
<dbReference type="PANTHER" id="PTHR16684">
    <property type="entry name" value="CENTROMERE PROTEIN C"/>
    <property type="match status" value="1"/>
</dbReference>
<dbReference type="CDD" id="cd06993">
    <property type="entry name" value="cupin_CENP-C_C"/>
    <property type="match status" value="1"/>
</dbReference>
<evidence type="ECO:0000256" key="9">
    <source>
        <dbReference type="ARBA" id="ARBA00083562"/>
    </source>
</evidence>
<dbReference type="GO" id="GO:0051315">
    <property type="term" value="P:attachment of mitotic spindle microtubules to kinetochore"/>
    <property type="evidence" value="ECO:0007669"/>
    <property type="project" value="TreeGrafter"/>
</dbReference>
<evidence type="ECO:0000256" key="2">
    <source>
        <dbReference type="ARBA" id="ARBA00010291"/>
    </source>
</evidence>
<evidence type="ECO:0000256" key="3">
    <source>
        <dbReference type="ARBA" id="ARBA00023125"/>
    </source>
</evidence>
<dbReference type="PANTHER" id="PTHR16684:SF11">
    <property type="entry name" value="CENTROMERE PROTEIN C"/>
    <property type="match status" value="1"/>
</dbReference>
<feature type="compositionally biased region" description="Basic residues" evidence="10">
    <location>
        <begin position="74"/>
        <end position="92"/>
    </location>
</feature>
<evidence type="ECO:0000256" key="5">
    <source>
        <dbReference type="ARBA" id="ARBA00053516"/>
    </source>
</evidence>
<evidence type="ECO:0000256" key="4">
    <source>
        <dbReference type="ARBA" id="ARBA00023242"/>
    </source>
</evidence>
<feature type="region of interest" description="Disordered" evidence="10">
    <location>
        <begin position="1"/>
        <end position="220"/>
    </location>
</feature>
<evidence type="ECO:0000259" key="11">
    <source>
        <dbReference type="Pfam" id="PF11699"/>
    </source>
</evidence>
<protein>
    <recommendedName>
        <fullName evidence="7">Centromere protein C</fullName>
    </recommendedName>
    <alternativeName>
        <fullName evidence="8">Centromere autoantigen C</fullName>
    </alternativeName>
    <alternativeName>
        <fullName evidence="9">Centromere protein C 1</fullName>
    </alternativeName>
</protein>
<name>A0A9W9YB52_9CNID</name>
<evidence type="ECO:0000256" key="6">
    <source>
        <dbReference type="ARBA" id="ARBA00064952"/>
    </source>
</evidence>
<comment type="similarity">
    <text evidence="2">Belongs to the CENP-C/MIF2 family.</text>
</comment>
<dbReference type="GO" id="GO:0051382">
    <property type="term" value="P:kinetochore assembly"/>
    <property type="evidence" value="ECO:0007669"/>
    <property type="project" value="InterPro"/>
</dbReference>
<feature type="compositionally biased region" description="Low complexity" evidence="10">
    <location>
        <begin position="265"/>
        <end position="282"/>
    </location>
</feature>
<evidence type="ECO:0000313" key="13">
    <source>
        <dbReference type="Proteomes" id="UP001163046"/>
    </source>
</evidence>
<dbReference type="GO" id="GO:0019237">
    <property type="term" value="F:centromeric DNA binding"/>
    <property type="evidence" value="ECO:0007669"/>
    <property type="project" value="InterPro"/>
</dbReference>
<feature type="domain" description="Mif2/CENP-C cupin" evidence="11">
    <location>
        <begin position="410"/>
        <end position="485"/>
    </location>
</feature>
<dbReference type="InterPro" id="IPR025974">
    <property type="entry name" value="Mif2/CENP-C_cupin"/>
</dbReference>
<dbReference type="Gene3D" id="2.60.120.10">
    <property type="entry name" value="Jelly Rolls"/>
    <property type="match status" value="1"/>
</dbReference>
<dbReference type="InterPro" id="IPR011051">
    <property type="entry name" value="RmlC_Cupin_sf"/>
</dbReference>
<feature type="compositionally biased region" description="Polar residues" evidence="10">
    <location>
        <begin position="97"/>
        <end position="110"/>
    </location>
</feature>
<evidence type="ECO:0000256" key="8">
    <source>
        <dbReference type="ARBA" id="ARBA00082151"/>
    </source>
</evidence>
<comment type="subunit">
    <text evidence="6">Oligomer. Component of the CENPA-NAC complex, at least composed of CENPA, CENPC, CENPH, CENPM, CENPN, CENPT and CENPU. The CENPA-NAC complex interacts with the CENPA-CAD complex, composed of CENPI, CENPK, CENPL, CENPO, CENPP, CENPQ, CENPR and CENPS. Binds to DAXX. Interacts with DNMT3B. Interacts directly with CENPA. Identified in a centromere complex containing histones H2A, H2B and H4, and at least CENPA, CENPB, CENPC, CENPT, CENPN, HJURP, SUPT16H, SSRP1 and RSF1. Interacts with MEIKIN.</text>
</comment>
<comment type="subcellular location">
    <subcellularLocation>
        <location evidence="1">Nucleus</location>
    </subcellularLocation>
</comment>
<keyword evidence="4" id="KW-0539">Nucleus</keyword>
<feature type="region of interest" description="Disordered" evidence="10">
    <location>
        <begin position="232"/>
        <end position="312"/>
    </location>
</feature>
<evidence type="ECO:0000256" key="10">
    <source>
        <dbReference type="SAM" id="MobiDB-lite"/>
    </source>
</evidence>
<dbReference type="EMBL" id="MU827792">
    <property type="protein sequence ID" value="KAJ7330611.1"/>
    <property type="molecule type" value="Genomic_DNA"/>
</dbReference>
<dbReference type="Proteomes" id="UP001163046">
    <property type="component" value="Unassembled WGS sequence"/>
</dbReference>
<gene>
    <name evidence="12" type="ORF">OS493_022226</name>
</gene>
<evidence type="ECO:0000313" key="12">
    <source>
        <dbReference type="EMBL" id="KAJ7330611.1"/>
    </source>
</evidence>
<feature type="compositionally biased region" description="Basic residues" evidence="10">
    <location>
        <begin position="350"/>
        <end position="360"/>
    </location>
</feature>
<dbReference type="GO" id="GO:0005634">
    <property type="term" value="C:nucleus"/>
    <property type="evidence" value="ECO:0007669"/>
    <property type="project" value="UniProtKB-SubCell"/>
</dbReference>
<feature type="region of interest" description="Disordered" evidence="10">
    <location>
        <begin position="341"/>
        <end position="389"/>
    </location>
</feature>
<accession>A0A9W9YB52</accession>
<dbReference type="GO" id="GO:0051455">
    <property type="term" value="P:spindle attachment to meiosis I kinetochore"/>
    <property type="evidence" value="ECO:0007669"/>
    <property type="project" value="TreeGrafter"/>
</dbReference>
<comment type="function">
    <text evidence="5">Component of the CENPA-NAC (nucleosome-associated) complex, a complex that plays a central role in assembly of kinetochore proteins, mitotic progression and chromosome segregation. The CENPA-NAC complex recruits the CENPA-CAD (nucleosome distal) complex and may be involved in incorporation of newly synthesized CENPA into centromeres. CENPC recruits DNA methylation and DNMT3B to both centromeric and pericentromeric satellite repeats and regulates the histone code in these regions.</text>
</comment>
<dbReference type="Pfam" id="PF11699">
    <property type="entry name" value="CENP-C_C"/>
    <property type="match status" value="1"/>
</dbReference>
<keyword evidence="3" id="KW-0238">DNA-binding</keyword>